<evidence type="ECO:0000313" key="2">
    <source>
        <dbReference type="EMBL" id="WAQ88321.1"/>
    </source>
</evidence>
<dbReference type="RefSeq" id="XP_053023876.1">
    <property type="nucleotide sequence ID" value="XM_053172657.1"/>
</dbReference>
<evidence type="ECO:0000313" key="3">
    <source>
        <dbReference type="Proteomes" id="UP001164743"/>
    </source>
</evidence>
<dbReference type="EMBL" id="CP110429">
    <property type="protein sequence ID" value="WAQ88321.1"/>
    <property type="molecule type" value="Genomic_DNA"/>
</dbReference>
<feature type="region of interest" description="Disordered" evidence="1">
    <location>
        <begin position="228"/>
        <end position="270"/>
    </location>
</feature>
<feature type="compositionally biased region" description="Polar residues" evidence="1">
    <location>
        <begin position="236"/>
        <end position="260"/>
    </location>
</feature>
<reference evidence="2" key="1">
    <citation type="submission" date="2022-10" db="EMBL/GenBank/DDBJ databases">
        <title>Puccinia triticina Genome sequencing and assembly.</title>
        <authorList>
            <person name="Li C."/>
        </authorList>
    </citation>
    <scope>NUCLEOTIDE SEQUENCE</scope>
    <source>
        <strain evidence="2">Pt15</strain>
    </source>
</reference>
<dbReference type="Proteomes" id="UP001164743">
    <property type="component" value="Chromosome 9A"/>
</dbReference>
<evidence type="ECO:0000256" key="1">
    <source>
        <dbReference type="SAM" id="MobiDB-lite"/>
    </source>
</evidence>
<accession>A0ABY7CSU8</accession>
<organism evidence="2 3">
    <name type="scientific">Puccinia triticina</name>
    <dbReference type="NCBI Taxonomy" id="208348"/>
    <lineage>
        <taxon>Eukaryota</taxon>
        <taxon>Fungi</taxon>
        <taxon>Dikarya</taxon>
        <taxon>Basidiomycota</taxon>
        <taxon>Pucciniomycotina</taxon>
        <taxon>Pucciniomycetes</taxon>
        <taxon>Pucciniales</taxon>
        <taxon>Pucciniaceae</taxon>
        <taxon>Puccinia</taxon>
    </lineage>
</organism>
<sequence>MQTRSPVDIFEMLDQKIAPGSSYGQLFYSTSIAYTDPDSREEKNLLVKLCGYGSAISALIENRVYIVSGKMIAPNSNTTPVFHFDPDLILDVGELETCSIKFSDKCSVVGFGIVIAKREVSKEVVNSTIKNLIVTLQHSDYDPLTKQQIQFKAQYKISGRRNLANTFGLFQLGREVLLSGNICGYDGESYMWMINTLAVSIASGNQTSGSIQSMVSGKTLPVRRRPGLISLEDRGSSSSKPIQINDETPTVVNNLPTSEPASGAGEGSAQNYYDSIASTGSKKRTRKDILADAKRAKKDLCAPADAMPMGQGSVQGAIL</sequence>
<dbReference type="GeneID" id="77813552"/>
<gene>
    <name evidence="2" type="ORF">PtA15_9A448</name>
</gene>
<keyword evidence="3" id="KW-1185">Reference proteome</keyword>
<protein>
    <submittedName>
        <fullName evidence="2">Uncharacterized protein</fullName>
    </submittedName>
</protein>
<name>A0ABY7CSU8_9BASI</name>
<proteinExistence type="predicted"/>